<dbReference type="STRING" id="7238.B4I4U2"/>
<dbReference type="GO" id="GO:0003723">
    <property type="term" value="F:RNA binding"/>
    <property type="evidence" value="ECO:0007669"/>
    <property type="project" value="TreeGrafter"/>
</dbReference>
<dbReference type="InterPro" id="IPR014810">
    <property type="entry name" value="Fcf2_C"/>
</dbReference>
<dbReference type="GO" id="GO:0005730">
    <property type="term" value="C:nucleolus"/>
    <property type="evidence" value="ECO:0007669"/>
    <property type="project" value="UniProtKB-SubCell"/>
</dbReference>
<gene>
    <name evidence="4" type="primary">Dsec\GM10482</name>
    <name evidence="4" type="ORF">Dsec_GM10482</name>
</gene>
<dbReference type="Pfam" id="PF08698">
    <property type="entry name" value="Fcf2"/>
    <property type="match status" value="1"/>
</dbReference>
<evidence type="ECO:0000313" key="5">
    <source>
        <dbReference type="Proteomes" id="UP000001292"/>
    </source>
</evidence>
<feature type="domain" description="Fcf2 pre-rRNA processing C-terminal" evidence="3">
    <location>
        <begin position="163"/>
        <end position="254"/>
    </location>
</feature>
<proteinExistence type="predicted"/>
<dbReference type="PhylomeDB" id="B4I4U2"/>
<sequence length="282" mass="32848">MDSIFLVDTTGRQEFNGEQQHQKIVYNKELLLAESDAYSEEEDEQNEGAVELFGLMLKSKEVLDVVSSLPDQKKPVSKVAKQLEDLGEKVESAVENSSKPKVVPRKRVTELNHDAPHLDLRQENLESNMKRTKQALNPGLEQAHALPTVGKRQQPIINRAERSKTKGKGWFNMPATEITDEMRNELKIVQMRSVLNPKQFYKKNDLKRLPKFFQIGTVLPSHLDHYQEKKSKKKQSLVNELLEDESFQKFNKRKYNEVIQRTDKYAYRKNLKKMKKLKKNKK</sequence>
<dbReference type="PANTHER" id="PTHR21686">
    <property type="entry name" value="DEOXYNUCLEOTIDYLTRANSFERASE TERMINAL-INTERACTING PROTEIN 2"/>
    <property type="match status" value="1"/>
</dbReference>
<organism evidence="5">
    <name type="scientific">Drosophila sechellia</name>
    <name type="common">Fruit fly</name>
    <dbReference type="NCBI Taxonomy" id="7238"/>
    <lineage>
        <taxon>Eukaryota</taxon>
        <taxon>Metazoa</taxon>
        <taxon>Ecdysozoa</taxon>
        <taxon>Arthropoda</taxon>
        <taxon>Hexapoda</taxon>
        <taxon>Insecta</taxon>
        <taxon>Pterygota</taxon>
        <taxon>Neoptera</taxon>
        <taxon>Endopterygota</taxon>
        <taxon>Diptera</taxon>
        <taxon>Brachycera</taxon>
        <taxon>Muscomorpha</taxon>
        <taxon>Ephydroidea</taxon>
        <taxon>Drosophilidae</taxon>
        <taxon>Drosophila</taxon>
        <taxon>Sophophora</taxon>
    </lineage>
</organism>
<dbReference type="PANTHER" id="PTHR21686:SF12">
    <property type="entry name" value="DEOXYNUCLEOTIDYLTRANSFERASE TERMINAL-INTERACTING PROTEIN 2"/>
    <property type="match status" value="1"/>
</dbReference>
<dbReference type="SMR" id="B4I4U2"/>
<dbReference type="InterPro" id="IPR039883">
    <property type="entry name" value="Fcf2/DNTTIP2"/>
</dbReference>
<comment type="subcellular location">
    <subcellularLocation>
        <location evidence="1">Nucleus</location>
        <location evidence="1">Nucleolus</location>
    </subcellularLocation>
</comment>
<dbReference type="OrthoDB" id="427886at2759"/>
<dbReference type="GO" id="GO:0006396">
    <property type="term" value="P:RNA processing"/>
    <property type="evidence" value="ECO:0007669"/>
    <property type="project" value="TreeGrafter"/>
</dbReference>
<dbReference type="KEGG" id="dse:6614256"/>
<keyword evidence="5" id="KW-1185">Reference proteome</keyword>
<reference evidence="4 5" key="1">
    <citation type="journal article" date="2007" name="Nature">
        <title>Evolution of genes and genomes on the Drosophila phylogeny.</title>
        <authorList>
            <consortium name="Drosophila 12 Genomes Consortium"/>
            <person name="Clark A.G."/>
            <person name="Eisen M.B."/>
            <person name="Smith D.R."/>
            <person name="Bergman C.M."/>
            <person name="Oliver B."/>
            <person name="Markow T.A."/>
            <person name="Kaufman T.C."/>
            <person name="Kellis M."/>
            <person name="Gelbart W."/>
            <person name="Iyer V.N."/>
            <person name="Pollard D.A."/>
            <person name="Sackton T.B."/>
            <person name="Larracuente A.M."/>
            <person name="Singh N.D."/>
            <person name="Abad J.P."/>
            <person name="Abt D.N."/>
            <person name="Adryan B."/>
            <person name="Aguade M."/>
            <person name="Akashi H."/>
            <person name="Anderson W.W."/>
            <person name="Aquadro C.F."/>
            <person name="Ardell D.H."/>
            <person name="Arguello R."/>
            <person name="Artieri C.G."/>
            <person name="Barbash D.A."/>
            <person name="Barker D."/>
            <person name="Barsanti P."/>
            <person name="Batterham P."/>
            <person name="Batzoglou S."/>
            <person name="Begun D."/>
            <person name="Bhutkar A."/>
            <person name="Blanco E."/>
            <person name="Bosak S.A."/>
            <person name="Bradley R.K."/>
            <person name="Brand A.D."/>
            <person name="Brent M.R."/>
            <person name="Brooks A.N."/>
            <person name="Brown R.H."/>
            <person name="Butlin R.K."/>
            <person name="Caggese C."/>
            <person name="Calvi B.R."/>
            <person name="Bernardo de Carvalho A."/>
            <person name="Caspi A."/>
            <person name="Castrezana S."/>
            <person name="Celniker S.E."/>
            <person name="Chang J.L."/>
            <person name="Chapple C."/>
            <person name="Chatterji S."/>
            <person name="Chinwalla A."/>
            <person name="Civetta A."/>
            <person name="Clifton S.W."/>
            <person name="Comeron J.M."/>
            <person name="Costello J.C."/>
            <person name="Coyne J.A."/>
            <person name="Daub J."/>
            <person name="David R.G."/>
            <person name="Delcher A.L."/>
            <person name="Delehaunty K."/>
            <person name="Do C.B."/>
            <person name="Ebling H."/>
            <person name="Edwards K."/>
            <person name="Eickbush T."/>
            <person name="Evans J.D."/>
            <person name="Filipski A."/>
            <person name="Findeiss S."/>
            <person name="Freyhult E."/>
            <person name="Fulton L."/>
            <person name="Fulton R."/>
            <person name="Garcia A.C."/>
            <person name="Gardiner A."/>
            <person name="Garfield D.A."/>
            <person name="Garvin B.E."/>
            <person name="Gibson G."/>
            <person name="Gilbert D."/>
            <person name="Gnerre S."/>
            <person name="Godfrey J."/>
            <person name="Good R."/>
            <person name="Gotea V."/>
            <person name="Gravely B."/>
            <person name="Greenberg A.J."/>
            <person name="Griffiths-Jones S."/>
            <person name="Gross S."/>
            <person name="Guigo R."/>
            <person name="Gustafson E.A."/>
            <person name="Haerty W."/>
            <person name="Hahn M.W."/>
            <person name="Halligan D.L."/>
            <person name="Halpern A.L."/>
            <person name="Halter G.M."/>
            <person name="Han M.V."/>
            <person name="Heger A."/>
            <person name="Hillier L."/>
            <person name="Hinrichs A.S."/>
            <person name="Holmes I."/>
            <person name="Hoskins R.A."/>
            <person name="Hubisz M.J."/>
            <person name="Hultmark D."/>
            <person name="Huntley M.A."/>
            <person name="Jaffe D.B."/>
            <person name="Jagadeeshan S."/>
            <person name="Jeck W.R."/>
            <person name="Johnson J."/>
            <person name="Jones C.D."/>
            <person name="Jordan W.C."/>
            <person name="Karpen G.H."/>
            <person name="Kataoka E."/>
            <person name="Keightley P.D."/>
            <person name="Kheradpour P."/>
            <person name="Kirkness E.F."/>
            <person name="Koerich L.B."/>
            <person name="Kristiansen K."/>
            <person name="Kudrna D."/>
            <person name="Kulathinal R.J."/>
            <person name="Kumar S."/>
            <person name="Kwok R."/>
            <person name="Lander E."/>
            <person name="Langley C.H."/>
            <person name="Lapoint R."/>
            <person name="Lazzaro B.P."/>
            <person name="Lee S.J."/>
            <person name="Levesque L."/>
            <person name="Li R."/>
            <person name="Lin C.F."/>
            <person name="Lin M.F."/>
            <person name="Lindblad-Toh K."/>
            <person name="Llopart A."/>
            <person name="Long M."/>
            <person name="Low L."/>
            <person name="Lozovsky E."/>
            <person name="Lu J."/>
            <person name="Luo M."/>
            <person name="Machado C.A."/>
            <person name="Makalowski W."/>
            <person name="Marzo M."/>
            <person name="Matsuda M."/>
            <person name="Matzkin L."/>
            <person name="McAllister B."/>
            <person name="McBride C.S."/>
            <person name="McKernan B."/>
            <person name="McKernan K."/>
            <person name="Mendez-Lago M."/>
            <person name="Minx P."/>
            <person name="Mollenhauer M.U."/>
            <person name="Montooth K."/>
            <person name="Mount S.M."/>
            <person name="Mu X."/>
            <person name="Myers E."/>
            <person name="Negre B."/>
            <person name="Newfeld S."/>
            <person name="Nielsen R."/>
            <person name="Noor M.A."/>
            <person name="O'Grady P."/>
            <person name="Pachter L."/>
            <person name="Papaceit M."/>
            <person name="Parisi M.J."/>
            <person name="Parisi M."/>
            <person name="Parts L."/>
            <person name="Pedersen J.S."/>
            <person name="Pesole G."/>
            <person name="Phillippy A.M."/>
            <person name="Ponting C.P."/>
            <person name="Pop M."/>
            <person name="Porcelli D."/>
            <person name="Powell J.R."/>
            <person name="Prohaska S."/>
            <person name="Pruitt K."/>
            <person name="Puig M."/>
            <person name="Quesneville H."/>
            <person name="Ram K.R."/>
            <person name="Rand D."/>
            <person name="Rasmussen M.D."/>
            <person name="Reed L.K."/>
            <person name="Reenan R."/>
            <person name="Reily A."/>
            <person name="Remington K.A."/>
            <person name="Rieger T.T."/>
            <person name="Ritchie M.G."/>
            <person name="Robin C."/>
            <person name="Rogers Y.H."/>
            <person name="Rohde C."/>
            <person name="Rozas J."/>
            <person name="Rubenfield M.J."/>
            <person name="Ruiz A."/>
            <person name="Russo S."/>
            <person name="Salzberg S.L."/>
            <person name="Sanchez-Gracia A."/>
            <person name="Saranga D.J."/>
            <person name="Sato H."/>
            <person name="Schaeffer S.W."/>
            <person name="Schatz M.C."/>
            <person name="Schlenke T."/>
            <person name="Schwartz R."/>
            <person name="Segarra C."/>
            <person name="Singh R.S."/>
            <person name="Sirot L."/>
            <person name="Sirota M."/>
            <person name="Sisneros N.B."/>
            <person name="Smith C.D."/>
            <person name="Smith T.F."/>
            <person name="Spieth J."/>
            <person name="Stage D.E."/>
            <person name="Stark A."/>
            <person name="Stephan W."/>
            <person name="Strausberg R.L."/>
            <person name="Strempel S."/>
            <person name="Sturgill D."/>
            <person name="Sutton G."/>
            <person name="Sutton G.G."/>
            <person name="Tao W."/>
            <person name="Teichmann S."/>
            <person name="Tobari Y.N."/>
            <person name="Tomimura Y."/>
            <person name="Tsolas J.M."/>
            <person name="Valente V.L."/>
            <person name="Venter E."/>
            <person name="Venter J.C."/>
            <person name="Vicario S."/>
            <person name="Vieira F.G."/>
            <person name="Vilella A.J."/>
            <person name="Villasante A."/>
            <person name="Walenz B."/>
            <person name="Wang J."/>
            <person name="Wasserman M."/>
            <person name="Watts T."/>
            <person name="Wilson D."/>
            <person name="Wilson R.K."/>
            <person name="Wing R.A."/>
            <person name="Wolfner M.F."/>
            <person name="Wong A."/>
            <person name="Wong G.K."/>
            <person name="Wu C.I."/>
            <person name="Wu G."/>
            <person name="Yamamoto D."/>
            <person name="Yang H.P."/>
            <person name="Yang S.P."/>
            <person name="Yorke J.A."/>
            <person name="Yoshida K."/>
            <person name="Zdobnov E."/>
            <person name="Zhang P."/>
            <person name="Zhang Y."/>
            <person name="Zimin A.V."/>
            <person name="Baldwin J."/>
            <person name="Abdouelleil A."/>
            <person name="Abdulkadir J."/>
            <person name="Abebe A."/>
            <person name="Abera B."/>
            <person name="Abreu J."/>
            <person name="Acer S.C."/>
            <person name="Aftuck L."/>
            <person name="Alexander A."/>
            <person name="An P."/>
            <person name="Anderson E."/>
            <person name="Anderson S."/>
            <person name="Arachi H."/>
            <person name="Azer M."/>
            <person name="Bachantsang P."/>
            <person name="Barry A."/>
            <person name="Bayul T."/>
            <person name="Berlin A."/>
            <person name="Bessette D."/>
            <person name="Bloom T."/>
            <person name="Blye J."/>
            <person name="Boguslavskiy L."/>
            <person name="Bonnet C."/>
            <person name="Boukhgalter B."/>
            <person name="Bourzgui I."/>
            <person name="Brown A."/>
            <person name="Cahill P."/>
            <person name="Channer S."/>
            <person name="Cheshatsang Y."/>
            <person name="Chuda L."/>
            <person name="Citroen M."/>
            <person name="Collymore A."/>
            <person name="Cooke P."/>
            <person name="Costello M."/>
            <person name="D'Aco K."/>
            <person name="Daza R."/>
            <person name="De Haan G."/>
            <person name="DeGray S."/>
            <person name="DeMaso C."/>
            <person name="Dhargay N."/>
            <person name="Dooley K."/>
            <person name="Dooley E."/>
            <person name="Doricent M."/>
            <person name="Dorje P."/>
            <person name="Dorjee K."/>
            <person name="Dupes A."/>
            <person name="Elong R."/>
            <person name="Falk J."/>
            <person name="Farina A."/>
            <person name="Faro S."/>
            <person name="Ferguson D."/>
            <person name="Fisher S."/>
            <person name="Foley C.D."/>
            <person name="Franke A."/>
            <person name="Friedrich D."/>
            <person name="Gadbois L."/>
            <person name="Gearin G."/>
            <person name="Gearin C.R."/>
            <person name="Giannoukos G."/>
            <person name="Goode T."/>
            <person name="Graham J."/>
            <person name="Grandbois E."/>
            <person name="Grewal S."/>
            <person name="Gyaltsen K."/>
            <person name="Hafez N."/>
            <person name="Hagos B."/>
            <person name="Hall J."/>
            <person name="Henson C."/>
            <person name="Hollinger A."/>
            <person name="Honan T."/>
            <person name="Huard M.D."/>
            <person name="Hughes L."/>
            <person name="Hurhula B."/>
            <person name="Husby M.E."/>
            <person name="Kamat A."/>
            <person name="Kanga B."/>
            <person name="Kashin S."/>
            <person name="Khazanovich D."/>
            <person name="Kisner P."/>
            <person name="Lance K."/>
            <person name="Lara M."/>
            <person name="Lee W."/>
            <person name="Lennon N."/>
            <person name="Letendre F."/>
            <person name="LeVine R."/>
            <person name="Lipovsky A."/>
            <person name="Liu X."/>
            <person name="Liu J."/>
            <person name="Liu S."/>
            <person name="Lokyitsang T."/>
            <person name="Lokyitsang Y."/>
            <person name="Lubonja R."/>
            <person name="Lui A."/>
            <person name="MacDonald P."/>
            <person name="Magnisalis V."/>
            <person name="Maru K."/>
            <person name="Matthews C."/>
            <person name="McCusker W."/>
            <person name="McDonough S."/>
            <person name="Mehta T."/>
            <person name="Meldrim J."/>
            <person name="Meneus L."/>
            <person name="Mihai O."/>
            <person name="Mihalev A."/>
            <person name="Mihova T."/>
            <person name="Mittelman R."/>
            <person name="Mlenga V."/>
            <person name="Montmayeur A."/>
            <person name="Mulrain L."/>
            <person name="Navidi A."/>
            <person name="Naylor J."/>
            <person name="Negash T."/>
            <person name="Nguyen T."/>
            <person name="Nguyen N."/>
            <person name="Nicol R."/>
            <person name="Norbu C."/>
            <person name="Norbu N."/>
            <person name="Novod N."/>
            <person name="O'Neill B."/>
            <person name="Osman S."/>
            <person name="Markiewicz E."/>
            <person name="Oyono O.L."/>
            <person name="Patti C."/>
            <person name="Phunkhang P."/>
            <person name="Pierre F."/>
            <person name="Priest M."/>
            <person name="Raghuraman S."/>
            <person name="Rege F."/>
            <person name="Reyes R."/>
            <person name="Rise C."/>
            <person name="Rogov P."/>
            <person name="Ross K."/>
            <person name="Ryan E."/>
            <person name="Settipalli S."/>
            <person name="Shea T."/>
            <person name="Sherpa N."/>
            <person name="Shi L."/>
            <person name="Shih D."/>
            <person name="Sparrow T."/>
            <person name="Spaulding J."/>
            <person name="Stalker J."/>
            <person name="Stange-Thomann N."/>
            <person name="Stavropoulos S."/>
            <person name="Stone C."/>
            <person name="Strader C."/>
            <person name="Tesfaye S."/>
            <person name="Thomson T."/>
            <person name="Thoulutsang Y."/>
            <person name="Thoulutsang D."/>
            <person name="Topham K."/>
            <person name="Topping I."/>
            <person name="Tsamla T."/>
            <person name="Vassiliev H."/>
            <person name="Vo A."/>
            <person name="Wangchuk T."/>
            <person name="Wangdi T."/>
            <person name="Weiand M."/>
            <person name="Wilkinson J."/>
            <person name="Wilson A."/>
            <person name="Yadav S."/>
            <person name="Young G."/>
            <person name="Yu Q."/>
            <person name="Zembek L."/>
            <person name="Zhong D."/>
            <person name="Zimmer A."/>
            <person name="Zwirko Z."/>
            <person name="Jaffe D.B."/>
            <person name="Alvarez P."/>
            <person name="Brockman W."/>
            <person name="Butler J."/>
            <person name="Chin C."/>
            <person name="Gnerre S."/>
            <person name="Grabherr M."/>
            <person name="Kleber M."/>
            <person name="Mauceli E."/>
            <person name="MacCallum I."/>
        </authorList>
    </citation>
    <scope>NUCLEOTIDE SEQUENCE [LARGE SCALE GENOMIC DNA]</scope>
    <source>
        <strain evidence="5">Rob3c / Tucson 14021-0248.25</strain>
    </source>
</reference>
<evidence type="ECO:0000256" key="1">
    <source>
        <dbReference type="ARBA" id="ARBA00004604"/>
    </source>
</evidence>
<dbReference type="Proteomes" id="UP000001292">
    <property type="component" value="Unassembled WGS sequence"/>
</dbReference>
<accession>B4I4U2</accession>
<protein>
    <submittedName>
        <fullName evidence="4">GM10482</fullName>
    </submittedName>
</protein>
<keyword evidence="2" id="KW-0539">Nucleus</keyword>
<dbReference type="HOGENOM" id="CLU_071846_0_0_1"/>
<dbReference type="AlphaFoldDB" id="B4I4U2"/>
<evidence type="ECO:0000313" key="4">
    <source>
        <dbReference type="EMBL" id="EDW55235.1"/>
    </source>
</evidence>
<dbReference type="OMA" id="SHLDHYQ"/>
<name>B4I4U2_DROSE</name>
<evidence type="ECO:0000256" key="2">
    <source>
        <dbReference type="ARBA" id="ARBA00023242"/>
    </source>
</evidence>
<evidence type="ECO:0000259" key="3">
    <source>
        <dbReference type="Pfam" id="PF08698"/>
    </source>
</evidence>
<dbReference type="EMBL" id="CH480821">
    <property type="protein sequence ID" value="EDW55235.1"/>
    <property type="molecule type" value="Genomic_DNA"/>
</dbReference>